<feature type="region of interest" description="Disordered" evidence="6">
    <location>
        <begin position="1"/>
        <end position="46"/>
    </location>
</feature>
<keyword evidence="5 7" id="KW-0472">Membrane</keyword>
<evidence type="ECO:0000313" key="9">
    <source>
        <dbReference type="EMBL" id="QGG96631.1"/>
    </source>
</evidence>
<keyword evidence="4 7" id="KW-1133">Transmembrane helix</keyword>
<evidence type="ECO:0000256" key="5">
    <source>
        <dbReference type="ARBA" id="ARBA00023136"/>
    </source>
</evidence>
<evidence type="ECO:0000256" key="3">
    <source>
        <dbReference type="ARBA" id="ARBA00022692"/>
    </source>
</evidence>
<feature type="transmembrane region" description="Helical" evidence="7">
    <location>
        <begin position="141"/>
        <end position="162"/>
    </location>
</feature>
<dbReference type="EMBL" id="CP045851">
    <property type="protein sequence ID" value="QGG96631.1"/>
    <property type="molecule type" value="Genomic_DNA"/>
</dbReference>
<protein>
    <recommendedName>
        <fullName evidence="8">RDD domain-containing protein</fullName>
    </recommendedName>
</protein>
<feature type="transmembrane region" description="Helical" evidence="7">
    <location>
        <begin position="110"/>
        <end position="129"/>
    </location>
</feature>
<accession>A0A5Q2RPY3</accession>
<evidence type="ECO:0000256" key="7">
    <source>
        <dbReference type="SAM" id="Phobius"/>
    </source>
</evidence>
<name>A0A5Q2RPY3_9ACTN</name>
<feature type="compositionally biased region" description="Basic and acidic residues" evidence="6">
    <location>
        <begin position="20"/>
        <end position="35"/>
    </location>
</feature>
<keyword evidence="3 7" id="KW-0812">Transmembrane</keyword>
<dbReference type="Pfam" id="PF06271">
    <property type="entry name" value="RDD"/>
    <property type="match status" value="1"/>
</dbReference>
<comment type="subcellular location">
    <subcellularLocation>
        <location evidence="1">Cell membrane</location>
        <topology evidence="1">Multi-pass membrane protein</topology>
    </subcellularLocation>
</comment>
<feature type="domain" description="RDD" evidence="8">
    <location>
        <begin position="97"/>
        <end position="236"/>
    </location>
</feature>
<keyword evidence="2" id="KW-1003">Cell membrane</keyword>
<dbReference type="KEGG" id="atq:GH723_16855"/>
<dbReference type="Proteomes" id="UP000334019">
    <property type="component" value="Chromosome"/>
</dbReference>
<gene>
    <name evidence="9" type="ORF">GH723_16855</name>
</gene>
<dbReference type="GO" id="GO:0005886">
    <property type="term" value="C:plasma membrane"/>
    <property type="evidence" value="ECO:0007669"/>
    <property type="project" value="UniProtKB-SubCell"/>
</dbReference>
<keyword evidence="10" id="KW-1185">Reference proteome</keyword>
<proteinExistence type="predicted"/>
<evidence type="ECO:0000256" key="2">
    <source>
        <dbReference type="ARBA" id="ARBA00022475"/>
    </source>
</evidence>
<evidence type="ECO:0000256" key="6">
    <source>
        <dbReference type="SAM" id="MobiDB-lite"/>
    </source>
</evidence>
<dbReference type="InterPro" id="IPR051791">
    <property type="entry name" value="Pra-immunoreactive"/>
</dbReference>
<dbReference type="PANTHER" id="PTHR36115">
    <property type="entry name" value="PROLINE-RICH ANTIGEN HOMOLOG-RELATED"/>
    <property type="match status" value="1"/>
</dbReference>
<dbReference type="InterPro" id="IPR010432">
    <property type="entry name" value="RDD"/>
</dbReference>
<evidence type="ECO:0000259" key="8">
    <source>
        <dbReference type="Pfam" id="PF06271"/>
    </source>
</evidence>
<evidence type="ECO:0000313" key="10">
    <source>
        <dbReference type="Proteomes" id="UP000334019"/>
    </source>
</evidence>
<organism evidence="9 10">
    <name type="scientific">Actinomarinicola tropica</name>
    <dbReference type="NCBI Taxonomy" id="2789776"/>
    <lineage>
        <taxon>Bacteria</taxon>
        <taxon>Bacillati</taxon>
        <taxon>Actinomycetota</taxon>
        <taxon>Acidimicrobiia</taxon>
        <taxon>Acidimicrobiales</taxon>
        <taxon>Iamiaceae</taxon>
        <taxon>Actinomarinicola</taxon>
    </lineage>
</organism>
<evidence type="ECO:0000256" key="4">
    <source>
        <dbReference type="ARBA" id="ARBA00022989"/>
    </source>
</evidence>
<sequence>MAVPLRRAPHAHPHRARGPRPRDAGVRPGRRDRPARGGGRRRRPRAALRALVREQRHDHARGRDPWHRRAIERPLDPRTIGLVVIPSDPFAPLRDPAPLGRRVAARAVDIAAVAVWVWAASIAHILYFIPRFSQDLDPAPWGRAFLFLVTFVVFYVAYEVLFTSRTGSTPGKDLMRLQVLDAHSGGLPSPGQAVRRALPLALVWLVPGAWPAVPLTAALAAPGARGTGRGVHDVLSGTRVVLVPEEEPEPGTTIEDARAQRRRDFTPRFVNPLQLVPSQMLHHPWLQRRRDGDEPGGGR</sequence>
<dbReference type="AlphaFoldDB" id="A0A5Q2RPY3"/>
<feature type="compositionally biased region" description="Basic residues" evidence="6">
    <location>
        <begin position="7"/>
        <end position="19"/>
    </location>
</feature>
<evidence type="ECO:0000256" key="1">
    <source>
        <dbReference type="ARBA" id="ARBA00004651"/>
    </source>
</evidence>
<reference evidence="9 10" key="1">
    <citation type="submission" date="2019-11" db="EMBL/GenBank/DDBJ databases">
        <authorList>
            <person name="He Y."/>
        </authorList>
    </citation>
    <scope>NUCLEOTIDE SEQUENCE [LARGE SCALE GENOMIC DNA]</scope>
    <source>
        <strain evidence="9 10">SCSIO 58843</strain>
    </source>
</reference>